<accession>A0A0G8AR79</accession>
<reference evidence="1 2" key="2">
    <citation type="submission" date="2015-05" db="EMBL/GenBank/DDBJ databases">
        <title>Lifestyle Evolution in Cyanobacterial Symbionts of Sponges.</title>
        <authorList>
            <person name="Burgsdorf I."/>
            <person name="Slaby B.M."/>
            <person name="Handley K.M."/>
            <person name="Haber M."/>
            <person name="Blom J."/>
            <person name="Marshall C.W."/>
            <person name="Gilbert J.A."/>
            <person name="Hentschel U."/>
            <person name="Steindler L."/>
        </authorList>
    </citation>
    <scope>NUCLEOTIDE SEQUENCE [LARGE SCALE GENOMIC DNA]</scope>
    <source>
        <strain evidence="1">15L</strain>
    </source>
</reference>
<organism evidence="1 2">
    <name type="scientific">Candidatus Synechococcus spongiarum 15L</name>
    <dbReference type="NCBI Taxonomy" id="1608419"/>
    <lineage>
        <taxon>Bacteria</taxon>
        <taxon>Bacillati</taxon>
        <taxon>Cyanobacteriota</taxon>
        <taxon>Cyanophyceae</taxon>
        <taxon>Synechococcales</taxon>
        <taxon>Synechococcaceae</taxon>
        <taxon>Synechococcus</taxon>
    </lineage>
</organism>
<evidence type="ECO:0000313" key="1">
    <source>
        <dbReference type="EMBL" id="KKZ10091.1"/>
    </source>
</evidence>
<dbReference type="EMBL" id="JYFQ01000207">
    <property type="protein sequence ID" value="KKZ10091.1"/>
    <property type="molecule type" value="Genomic_DNA"/>
</dbReference>
<dbReference type="AlphaFoldDB" id="A0A0G8AR79"/>
<sequence length="70" mass="7761">MRAVQALNKIMEAKPMKDFANVAKDLHNNKDLANIANVAKDLPNNVDVIKKVVDLNTKLDTLLEGNKGLY</sequence>
<evidence type="ECO:0000313" key="2">
    <source>
        <dbReference type="Proteomes" id="UP000035037"/>
    </source>
</evidence>
<dbReference type="Proteomes" id="UP000035037">
    <property type="component" value="Unassembled WGS sequence"/>
</dbReference>
<dbReference type="PATRIC" id="fig|1608419.3.peg.1263"/>
<name>A0A0G8AR79_9SYNE</name>
<comment type="caution">
    <text evidence="1">The sequence shown here is derived from an EMBL/GenBank/DDBJ whole genome shotgun (WGS) entry which is preliminary data.</text>
</comment>
<protein>
    <submittedName>
        <fullName evidence="1">Uncharacterized protein</fullName>
    </submittedName>
</protein>
<proteinExistence type="predicted"/>
<gene>
    <name evidence="1" type="ORF">TQ37_09775</name>
</gene>
<reference evidence="1 2" key="1">
    <citation type="submission" date="2015-02" db="EMBL/GenBank/DDBJ databases">
        <authorList>
            <person name="Slaby B."/>
            <person name="Hentschel U."/>
        </authorList>
    </citation>
    <scope>NUCLEOTIDE SEQUENCE [LARGE SCALE GENOMIC DNA]</scope>
    <source>
        <strain evidence="1">15L</strain>
    </source>
</reference>